<feature type="region of interest" description="Disordered" evidence="1">
    <location>
        <begin position="340"/>
        <end position="361"/>
    </location>
</feature>
<keyword evidence="4" id="KW-0645">Protease</keyword>
<feature type="transmembrane region" description="Helical" evidence="2">
    <location>
        <begin position="210"/>
        <end position="228"/>
    </location>
</feature>
<evidence type="ECO:0000256" key="1">
    <source>
        <dbReference type="SAM" id="MobiDB-lite"/>
    </source>
</evidence>
<dbReference type="EMBL" id="BAAAME010000010">
    <property type="protein sequence ID" value="GAA1752047.1"/>
    <property type="molecule type" value="Genomic_DNA"/>
</dbReference>
<feature type="transmembrane region" description="Helical" evidence="2">
    <location>
        <begin position="22"/>
        <end position="51"/>
    </location>
</feature>
<evidence type="ECO:0000259" key="3">
    <source>
        <dbReference type="Pfam" id="PF02517"/>
    </source>
</evidence>
<accession>A0ABN2KAW9</accession>
<dbReference type="Pfam" id="PF02517">
    <property type="entry name" value="Rce1-like"/>
    <property type="match status" value="1"/>
</dbReference>
<feature type="transmembrane region" description="Helical" evidence="2">
    <location>
        <begin position="77"/>
        <end position="96"/>
    </location>
</feature>
<keyword evidence="4" id="KW-0482">Metalloprotease</keyword>
<feature type="transmembrane region" description="Helical" evidence="2">
    <location>
        <begin position="187"/>
        <end position="204"/>
    </location>
</feature>
<evidence type="ECO:0000256" key="2">
    <source>
        <dbReference type="SAM" id="Phobius"/>
    </source>
</evidence>
<feature type="transmembrane region" description="Helical" evidence="2">
    <location>
        <begin position="117"/>
        <end position="142"/>
    </location>
</feature>
<evidence type="ECO:0000313" key="5">
    <source>
        <dbReference type="Proteomes" id="UP001501057"/>
    </source>
</evidence>
<keyword evidence="5" id="KW-1185">Reference proteome</keyword>
<evidence type="ECO:0000313" key="4">
    <source>
        <dbReference type="EMBL" id="GAA1752047.1"/>
    </source>
</evidence>
<feature type="domain" description="CAAX prenyl protease 2/Lysostaphin resistance protein A-like" evidence="3">
    <location>
        <begin position="157"/>
        <end position="246"/>
    </location>
</feature>
<organism evidence="4 5">
    <name type="scientific">Aeromicrobium alkaliterrae</name>
    <dbReference type="NCBI Taxonomy" id="302168"/>
    <lineage>
        <taxon>Bacteria</taxon>
        <taxon>Bacillati</taxon>
        <taxon>Actinomycetota</taxon>
        <taxon>Actinomycetes</taxon>
        <taxon>Propionibacteriales</taxon>
        <taxon>Nocardioidaceae</taxon>
        <taxon>Aeromicrobium</taxon>
    </lineage>
</organism>
<comment type="caution">
    <text evidence="4">The sequence shown here is derived from an EMBL/GenBank/DDBJ whole genome shotgun (WGS) entry which is preliminary data.</text>
</comment>
<reference evidence="4 5" key="1">
    <citation type="journal article" date="2019" name="Int. J. Syst. Evol. Microbiol.">
        <title>The Global Catalogue of Microorganisms (GCM) 10K type strain sequencing project: providing services to taxonomists for standard genome sequencing and annotation.</title>
        <authorList>
            <consortium name="The Broad Institute Genomics Platform"/>
            <consortium name="The Broad Institute Genome Sequencing Center for Infectious Disease"/>
            <person name="Wu L."/>
            <person name="Ma J."/>
        </authorList>
    </citation>
    <scope>NUCLEOTIDE SEQUENCE [LARGE SCALE GENOMIC DNA]</scope>
    <source>
        <strain evidence="4 5">JCM 13518</strain>
    </source>
</reference>
<sequence length="361" mass="38451">MSVSTPYHRLAREHPDHAWWKLPVAGVIGVAGYGVAVVCLVLVGVIAVLIASDGDLEAVDSWLDGAGSTTLGSPGELAFLLIFIGLMLPAVVLGVLATGPRPVGYLSSVEGRLRWGWLARLSAVAFLVYTAMILGSLAMGLGGEITAPSLENDAVAVFLVALLLTPTQAAAEEYVFRGYLLQLIGSWTRWAIIPVLVSTPLFVAGHVYEFWGLVDVGVFGLLACWLVIRTGGLEAAIAAHVANNVVLSTLEAFNMFALTSDEYGAVDVLPTVVTSILFALLVEWMVRRSGLQRTRPPLPPKPPPPPVWIPAYPHPYPYPYPPQAYPPVHPGYYPYPSPPQAHPPAPAPSYPPVPPPPGGTP</sequence>
<dbReference type="RefSeq" id="WP_344203921.1">
    <property type="nucleotide sequence ID" value="NZ_BAAAME010000010.1"/>
</dbReference>
<keyword evidence="2" id="KW-0472">Membrane</keyword>
<dbReference type="GO" id="GO:0008237">
    <property type="term" value="F:metallopeptidase activity"/>
    <property type="evidence" value="ECO:0007669"/>
    <property type="project" value="UniProtKB-KW"/>
</dbReference>
<feature type="transmembrane region" description="Helical" evidence="2">
    <location>
        <begin position="154"/>
        <end position="175"/>
    </location>
</feature>
<dbReference type="InterPro" id="IPR003675">
    <property type="entry name" value="Rce1/LyrA-like_dom"/>
</dbReference>
<keyword evidence="2" id="KW-1133">Transmembrane helix</keyword>
<proteinExistence type="predicted"/>
<gene>
    <name evidence="4" type="ORF">GCM10009710_34780</name>
</gene>
<keyword evidence="2" id="KW-0812">Transmembrane</keyword>
<feature type="transmembrane region" description="Helical" evidence="2">
    <location>
        <begin position="268"/>
        <end position="286"/>
    </location>
</feature>
<name>A0ABN2KAW9_9ACTN</name>
<protein>
    <submittedName>
        <fullName evidence="4">CPBP family intramembrane metalloprotease</fullName>
    </submittedName>
</protein>
<keyword evidence="4" id="KW-0378">Hydrolase</keyword>
<dbReference type="Proteomes" id="UP001501057">
    <property type="component" value="Unassembled WGS sequence"/>
</dbReference>
<feature type="transmembrane region" description="Helical" evidence="2">
    <location>
        <begin position="235"/>
        <end position="256"/>
    </location>
</feature>